<dbReference type="Proteomes" id="UP000504606">
    <property type="component" value="Unplaced"/>
</dbReference>
<dbReference type="Gene3D" id="3.80.10.10">
    <property type="entry name" value="Ribonuclease Inhibitor"/>
    <property type="match status" value="1"/>
</dbReference>
<evidence type="ECO:0000313" key="2">
    <source>
        <dbReference type="Proteomes" id="UP000504606"/>
    </source>
</evidence>
<proteinExistence type="predicted"/>
<dbReference type="InterPro" id="IPR001810">
    <property type="entry name" value="F-box_dom"/>
</dbReference>
<dbReference type="AlphaFoldDB" id="A0A9C6TWC1"/>
<dbReference type="PROSITE" id="PS50181">
    <property type="entry name" value="FBOX"/>
    <property type="match status" value="1"/>
</dbReference>
<feature type="domain" description="F-box" evidence="1">
    <location>
        <begin position="1"/>
        <end position="44"/>
    </location>
</feature>
<evidence type="ECO:0000313" key="3">
    <source>
        <dbReference type="RefSeq" id="XP_052123510.1"/>
    </source>
</evidence>
<keyword evidence="2" id="KW-1185">Reference proteome</keyword>
<organism evidence="2 3">
    <name type="scientific">Frankliniella occidentalis</name>
    <name type="common">Western flower thrips</name>
    <name type="synonym">Euthrips occidentalis</name>
    <dbReference type="NCBI Taxonomy" id="133901"/>
    <lineage>
        <taxon>Eukaryota</taxon>
        <taxon>Metazoa</taxon>
        <taxon>Ecdysozoa</taxon>
        <taxon>Arthropoda</taxon>
        <taxon>Hexapoda</taxon>
        <taxon>Insecta</taxon>
        <taxon>Pterygota</taxon>
        <taxon>Neoptera</taxon>
        <taxon>Paraneoptera</taxon>
        <taxon>Thysanoptera</taxon>
        <taxon>Terebrantia</taxon>
        <taxon>Thripoidea</taxon>
        <taxon>Thripidae</taxon>
        <taxon>Frankliniella</taxon>
    </lineage>
</organism>
<dbReference type="InterPro" id="IPR036047">
    <property type="entry name" value="F-box-like_dom_sf"/>
</dbReference>
<accession>A0A9C6TWC1</accession>
<dbReference type="SUPFAM" id="SSF81383">
    <property type="entry name" value="F-box domain"/>
    <property type="match status" value="1"/>
</dbReference>
<evidence type="ECO:0000259" key="1">
    <source>
        <dbReference type="PROSITE" id="PS50181"/>
    </source>
</evidence>
<reference evidence="3" key="1">
    <citation type="submission" date="2025-08" db="UniProtKB">
        <authorList>
            <consortium name="RefSeq"/>
        </authorList>
    </citation>
    <scope>IDENTIFICATION</scope>
    <source>
        <tissue evidence="3">Whole organism</tissue>
    </source>
</reference>
<name>A0A9C6TWC1_FRAOC</name>
<gene>
    <name evidence="3" type="primary">LOC113205797</name>
</gene>
<dbReference type="Gene3D" id="1.20.1280.50">
    <property type="match status" value="1"/>
</dbReference>
<protein>
    <submittedName>
        <fullName evidence="3">Uncharacterized protein LOC113205797 isoform X2</fullName>
    </submittedName>
</protein>
<dbReference type="RefSeq" id="XP_052123510.1">
    <property type="nucleotide sequence ID" value="XM_052267550.1"/>
</dbReference>
<sequence length="289" mass="31546">MEQLPDAALVMVMQYLNRNDLFTCRLVCKRLGAVAVHPNAWRGRSHMYCNSTAFRACPVLRIAPCLNYLEIHMLSEEMFQCCQLMLATTRCAVRSVAVSLSGSERGVLRLAALLLRRQEALGGLRAVKIELCEEDENGDDASVLLATVASMPDLKRLVVAGITANKPNLVSHYFTSSSLEYFECELRPESASFCTFIIAAHANALQEVDLAGRPMEWICSSSTSLAPLLAGLPNLRKLRSRMLPGLEALADSTSLRELSLVVRPADQPGVGGAAALLSRAKQLRAVTLE</sequence>
<dbReference type="Pfam" id="PF12937">
    <property type="entry name" value="F-box-like"/>
    <property type="match status" value="1"/>
</dbReference>
<dbReference type="GeneID" id="113205797"/>
<dbReference type="InterPro" id="IPR032675">
    <property type="entry name" value="LRR_dom_sf"/>
</dbReference>